<name>A0A937W3U5_UNCTE</name>
<dbReference type="CDD" id="cd08168">
    <property type="entry name" value="Cytochrom_C3"/>
    <property type="match status" value="1"/>
</dbReference>
<dbReference type="Pfam" id="PF02085">
    <property type="entry name" value="Cytochrom_CIII"/>
    <property type="match status" value="1"/>
</dbReference>
<evidence type="ECO:0000256" key="2">
    <source>
        <dbReference type="ARBA" id="ARBA00022617"/>
    </source>
</evidence>
<dbReference type="Proteomes" id="UP000712673">
    <property type="component" value="Unassembled WGS sequence"/>
</dbReference>
<evidence type="ECO:0000256" key="3">
    <source>
        <dbReference type="ARBA" id="ARBA00022723"/>
    </source>
</evidence>
<feature type="binding site" description="covalent" evidence="6">
    <location>
        <position position="80"/>
    </location>
    <ligand>
        <name>heme c</name>
        <dbReference type="ChEBI" id="CHEBI:61717"/>
        <label>2</label>
    </ligand>
</feature>
<dbReference type="AlphaFoldDB" id="A0A937W3U5"/>
<evidence type="ECO:0000313" key="10">
    <source>
        <dbReference type="EMBL" id="MBM3226386.1"/>
    </source>
</evidence>
<feature type="binding site" description="axial binding residue" evidence="6">
    <location>
        <position position="68"/>
    </location>
    <ligand>
        <name>heme c</name>
        <dbReference type="ChEBI" id="CHEBI:61717"/>
        <label>1</label>
    </ligand>
    <ligandPart>
        <name>Fe</name>
        <dbReference type="ChEBI" id="CHEBI:18248"/>
    </ligandPart>
</feature>
<feature type="transmembrane region" description="Helical" evidence="7">
    <location>
        <begin position="21"/>
        <end position="42"/>
    </location>
</feature>
<keyword evidence="7" id="KW-1133">Transmembrane helix</keyword>
<dbReference type="GO" id="GO:0046872">
    <property type="term" value="F:metal ion binding"/>
    <property type="evidence" value="ECO:0007669"/>
    <property type="project" value="UniProtKB-KW"/>
</dbReference>
<dbReference type="InterPro" id="IPR020942">
    <property type="entry name" value="Cyt_c_III_dom"/>
</dbReference>
<keyword evidence="4" id="KW-0249">Electron transport</keyword>
<comment type="caution">
    <text evidence="10">The sequence shown here is derived from an EMBL/GenBank/DDBJ whole genome shotgun (WGS) entry which is preliminary data.</text>
</comment>
<evidence type="ECO:0000259" key="9">
    <source>
        <dbReference type="Pfam" id="PF14522"/>
    </source>
</evidence>
<reference evidence="10" key="1">
    <citation type="submission" date="2019-03" db="EMBL/GenBank/DDBJ databases">
        <title>Lake Tanganyika Metagenome-Assembled Genomes (MAGs).</title>
        <authorList>
            <person name="Tran P."/>
        </authorList>
    </citation>
    <scope>NUCLEOTIDE SEQUENCE</scope>
    <source>
        <strain evidence="10">K_DeepCast_65m_m2_066</strain>
    </source>
</reference>
<dbReference type="InterPro" id="IPR002322">
    <property type="entry name" value="Cyt_c_III"/>
</dbReference>
<sequence>MPQKPEAYACMAQIFHPSTNTISRLSIFGAVFIIAALAWLAAAVTRSPYVTQEGVARTQPVPFSHKHHVQGLGLDCRYCHTSVEDSAFAGIPPVKTCMNCHSQIWVDSPMLAPVRDSFRTGRPLVWTRVHDLPDFVYFDHSIHVKQGVGCATCHGRVDQMPLMWQNASLQMEWCLECHRAPERFVRPREFVFQMDWEPPADRIALGKQLVRDYNIQPPTYCSACHR</sequence>
<evidence type="ECO:0000256" key="5">
    <source>
        <dbReference type="ARBA" id="ARBA00023004"/>
    </source>
</evidence>
<dbReference type="EMBL" id="VGLS01000891">
    <property type="protein sequence ID" value="MBM3226386.1"/>
    <property type="molecule type" value="Genomic_DNA"/>
</dbReference>
<keyword evidence="2 6" id="KW-0349">Heme</keyword>
<evidence type="ECO:0000259" key="8">
    <source>
        <dbReference type="Pfam" id="PF02085"/>
    </source>
</evidence>
<keyword evidence="7" id="KW-0472">Membrane</keyword>
<dbReference type="GO" id="GO:0009055">
    <property type="term" value="F:electron transfer activity"/>
    <property type="evidence" value="ECO:0007669"/>
    <property type="project" value="InterPro"/>
</dbReference>
<keyword evidence="3 6" id="KW-0479">Metal-binding</keyword>
<accession>A0A937W3U5</accession>
<feature type="binding site" description="axial binding residue" evidence="6">
    <location>
        <position position="97"/>
    </location>
    <ligand>
        <name>heme c</name>
        <dbReference type="ChEBI" id="CHEBI:61717"/>
        <label>1</label>
    </ligand>
    <ligandPart>
        <name>Fe</name>
        <dbReference type="ChEBI" id="CHEBI:18248"/>
    </ligandPart>
</feature>
<keyword evidence="1" id="KW-0813">Transport</keyword>
<feature type="binding site" description="axial binding residue" evidence="6">
    <location>
        <position position="79"/>
    </location>
    <ligand>
        <name>heme c</name>
        <dbReference type="ChEBI" id="CHEBI:61717"/>
        <label>1</label>
    </ligand>
    <ligandPart>
        <name>Fe</name>
        <dbReference type="ChEBI" id="CHEBI:18248"/>
    </ligandPart>
</feature>
<evidence type="ECO:0000256" key="6">
    <source>
        <dbReference type="PIRSR" id="PIRSR602322-1"/>
    </source>
</evidence>
<dbReference type="PANTHER" id="PTHR39425:SF1">
    <property type="entry name" value="CYTOCHROME C7-LIKE DOMAIN-CONTAINING PROTEIN"/>
    <property type="match status" value="1"/>
</dbReference>
<proteinExistence type="predicted"/>
<feature type="domain" description="Cytochrome c7-like" evidence="9">
    <location>
        <begin position="136"/>
        <end position="226"/>
    </location>
</feature>
<evidence type="ECO:0000256" key="7">
    <source>
        <dbReference type="SAM" id="Phobius"/>
    </source>
</evidence>
<dbReference type="GO" id="GO:0020037">
    <property type="term" value="F:heme binding"/>
    <property type="evidence" value="ECO:0007669"/>
    <property type="project" value="InterPro"/>
</dbReference>
<feature type="binding site" description="axial binding residue" evidence="6">
    <location>
        <position position="65"/>
    </location>
    <ligand>
        <name>heme c</name>
        <dbReference type="ChEBI" id="CHEBI:61717"/>
        <label>1</label>
    </ligand>
    <ligandPart>
        <name>Fe</name>
        <dbReference type="ChEBI" id="CHEBI:18248"/>
    </ligandPart>
</feature>
<dbReference type="PRINTS" id="PR00609">
    <property type="entry name" value="CYTOCHROMEC3"/>
</dbReference>
<dbReference type="Pfam" id="PF14522">
    <property type="entry name" value="Cytochrome_C7"/>
    <property type="match status" value="1"/>
</dbReference>
<dbReference type="SUPFAM" id="SSF48695">
    <property type="entry name" value="Multiheme cytochromes"/>
    <property type="match status" value="1"/>
</dbReference>
<keyword evidence="7" id="KW-0812">Transmembrane</keyword>
<comment type="cofactor">
    <cofactor evidence="6">
        <name>heme c</name>
        <dbReference type="ChEBI" id="CHEBI:61717"/>
    </cofactor>
    <text evidence="6">Binds 4 heme c groups covalently per monomer.</text>
</comment>
<evidence type="ECO:0000256" key="4">
    <source>
        <dbReference type="ARBA" id="ARBA00022982"/>
    </source>
</evidence>
<keyword evidence="5 6" id="KW-0408">Iron</keyword>
<dbReference type="InterPro" id="IPR029467">
    <property type="entry name" value="Cyt_c7-like"/>
</dbReference>
<feature type="domain" description="Class III cytochrome C" evidence="8">
    <location>
        <begin position="51"/>
        <end position="103"/>
    </location>
</feature>
<dbReference type="PANTHER" id="PTHR39425">
    <property type="entry name" value="LIPOPROTEIN CYTOCHROME C"/>
    <property type="match status" value="1"/>
</dbReference>
<organism evidence="10 11">
    <name type="scientific">Tectimicrobiota bacterium</name>
    <dbReference type="NCBI Taxonomy" id="2528274"/>
    <lineage>
        <taxon>Bacteria</taxon>
        <taxon>Pseudomonadati</taxon>
        <taxon>Nitrospinota/Tectimicrobiota group</taxon>
        <taxon>Candidatus Tectimicrobiota</taxon>
    </lineage>
</organism>
<evidence type="ECO:0000313" key="11">
    <source>
        <dbReference type="Proteomes" id="UP000712673"/>
    </source>
</evidence>
<feature type="binding site" description="axial binding residue" evidence="6">
    <location>
        <position position="76"/>
    </location>
    <ligand>
        <name>heme c</name>
        <dbReference type="ChEBI" id="CHEBI:61717"/>
        <label>1</label>
    </ligand>
    <ligandPart>
        <name>Fe</name>
        <dbReference type="ChEBI" id="CHEBI:18248"/>
    </ligandPart>
</feature>
<evidence type="ECO:0000256" key="1">
    <source>
        <dbReference type="ARBA" id="ARBA00022448"/>
    </source>
</evidence>
<protein>
    <submittedName>
        <fullName evidence="10">Cytochrome c3 family protein</fullName>
    </submittedName>
</protein>
<gene>
    <name evidence="10" type="ORF">FJZ47_21695</name>
</gene>
<dbReference type="Gene3D" id="3.90.10.10">
    <property type="entry name" value="Cytochrome C3"/>
    <property type="match status" value="2"/>
</dbReference>
<dbReference type="InterPro" id="IPR036280">
    <property type="entry name" value="Multihaem_cyt_sf"/>
</dbReference>